<protein>
    <submittedName>
        <fullName evidence="1">Uncharacterized protein</fullName>
    </submittedName>
</protein>
<sequence>MKPATISEIKRELALKSTEELRELCLRLAKFKKENKELLTYLLYEAGDEAGYVRMVKLDIEEDFADINTTSYYFIKKSIRKILRNTKKYIRYSQRKDTEVELLLYFCEQMKAFSPSINRSTVLKNLYIRQLQAIEKLLKKLPEDLQHDFGLELERLKE</sequence>
<dbReference type="RefSeq" id="WP_115866632.1">
    <property type="nucleotide sequence ID" value="NZ_QREG01000002.1"/>
</dbReference>
<dbReference type="OrthoDB" id="978748at2"/>
<proteinExistence type="predicted"/>
<keyword evidence="2" id="KW-1185">Reference proteome</keyword>
<name>A0A3D9L8U9_MARFU</name>
<accession>A0A3D9L8U9</accession>
<organism evidence="1 2">
    <name type="scientific">Marinoscillum furvescens DSM 4134</name>
    <dbReference type="NCBI Taxonomy" id="1122208"/>
    <lineage>
        <taxon>Bacteria</taxon>
        <taxon>Pseudomonadati</taxon>
        <taxon>Bacteroidota</taxon>
        <taxon>Cytophagia</taxon>
        <taxon>Cytophagales</taxon>
        <taxon>Reichenbachiellaceae</taxon>
        <taxon>Marinoscillum</taxon>
    </lineage>
</organism>
<evidence type="ECO:0000313" key="2">
    <source>
        <dbReference type="Proteomes" id="UP000256779"/>
    </source>
</evidence>
<reference evidence="1 2" key="1">
    <citation type="submission" date="2018-07" db="EMBL/GenBank/DDBJ databases">
        <title>Genomic Encyclopedia of Type Strains, Phase IV (KMG-IV): sequencing the most valuable type-strain genomes for metagenomic binning, comparative biology and taxonomic classification.</title>
        <authorList>
            <person name="Goeker M."/>
        </authorList>
    </citation>
    <scope>NUCLEOTIDE SEQUENCE [LARGE SCALE GENOMIC DNA]</scope>
    <source>
        <strain evidence="1 2">DSM 4134</strain>
    </source>
</reference>
<dbReference type="EMBL" id="QREG01000002">
    <property type="protein sequence ID" value="REE02096.1"/>
    <property type="molecule type" value="Genomic_DNA"/>
</dbReference>
<gene>
    <name evidence="1" type="ORF">C7460_102116</name>
</gene>
<comment type="caution">
    <text evidence="1">The sequence shown here is derived from an EMBL/GenBank/DDBJ whole genome shotgun (WGS) entry which is preliminary data.</text>
</comment>
<dbReference type="Proteomes" id="UP000256779">
    <property type="component" value="Unassembled WGS sequence"/>
</dbReference>
<evidence type="ECO:0000313" key="1">
    <source>
        <dbReference type="EMBL" id="REE02096.1"/>
    </source>
</evidence>
<dbReference type="AlphaFoldDB" id="A0A3D9L8U9"/>